<keyword evidence="3" id="KW-0813">Transport</keyword>
<comment type="caution">
    <text evidence="9">The sequence shown here is derived from an EMBL/GenBank/DDBJ whole genome shotgun (WGS) entry which is preliminary data.</text>
</comment>
<reference evidence="9" key="1">
    <citation type="submission" date="2020-01" db="EMBL/GenBank/DDBJ databases">
        <authorList>
            <person name="Rat A."/>
        </authorList>
    </citation>
    <scope>NUCLEOTIDE SEQUENCE</scope>
    <source>
        <strain evidence="9">LMG 31161</strain>
    </source>
</reference>
<dbReference type="RefSeq" id="WP_168044401.1">
    <property type="nucleotide sequence ID" value="NZ_JAAEDK010000107.1"/>
</dbReference>
<dbReference type="InterPro" id="IPR013563">
    <property type="entry name" value="Oligopep_ABC_C"/>
</dbReference>
<dbReference type="GO" id="GO:0005524">
    <property type="term" value="F:ATP binding"/>
    <property type="evidence" value="ECO:0007669"/>
    <property type="project" value="UniProtKB-KW"/>
</dbReference>
<dbReference type="CDD" id="cd03257">
    <property type="entry name" value="ABC_NikE_OppD_transporters"/>
    <property type="match status" value="2"/>
</dbReference>
<proteinExistence type="inferred from homology"/>
<feature type="domain" description="ABC transporter" evidence="8">
    <location>
        <begin position="15"/>
        <end position="266"/>
    </location>
</feature>
<dbReference type="NCBIfam" id="NF008453">
    <property type="entry name" value="PRK11308.1"/>
    <property type="match status" value="2"/>
</dbReference>
<keyword evidence="5" id="KW-0547">Nucleotide-binding</keyword>
<dbReference type="InterPro" id="IPR050388">
    <property type="entry name" value="ABC_Ni/Peptide_Import"/>
</dbReference>
<dbReference type="InterPro" id="IPR003593">
    <property type="entry name" value="AAA+_ATPase"/>
</dbReference>
<comment type="subcellular location">
    <subcellularLocation>
        <location evidence="1">Cell inner membrane</location>
        <topology evidence="1">Peripheral membrane protein</topology>
    </subcellularLocation>
</comment>
<evidence type="ECO:0000313" key="10">
    <source>
        <dbReference type="EMBL" id="NKE20317.1"/>
    </source>
</evidence>
<dbReference type="GO" id="GO:0055085">
    <property type="term" value="P:transmembrane transport"/>
    <property type="evidence" value="ECO:0007669"/>
    <property type="project" value="UniProtKB-ARBA"/>
</dbReference>
<dbReference type="NCBIfam" id="NF007739">
    <property type="entry name" value="PRK10419.1"/>
    <property type="match status" value="2"/>
</dbReference>
<evidence type="ECO:0000313" key="9">
    <source>
        <dbReference type="EMBL" id="MBR0662500.1"/>
    </source>
</evidence>
<evidence type="ECO:0000256" key="1">
    <source>
        <dbReference type="ARBA" id="ARBA00004417"/>
    </source>
</evidence>
<dbReference type="PROSITE" id="PS00211">
    <property type="entry name" value="ABC_TRANSPORTER_1"/>
    <property type="match status" value="2"/>
</dbReference>
<dbReference type="AlphaFoldDB" id="A0A9X9WQ90"/>
<keyword evidence="7" id="KW-0472">Membrane</keyword>
<dbReference type="PROSITE" id="PS50893">
    <property type="entry name" value="ABC_TRANSPORTER_2"/>
    <property type="match status" value="2"/>
</dbReference>
<dbReference type="EMBL" id="JAAEDK010000107">
    <property type="protein sequence ID" value="MBR0662500.1"/>
    <property type="molecule type" value="Genomic_DNA"/>
</dbReference>
<protein>
    <submittedName>
        <fullName evidence="9">ABC transporter ATP-binding protein</fullName>
    </submittedName>
</protein>
<reference evidence="10 11" key="2">
    <citation type="submission" date="2020-02" db="EMBL/GenBank/DDBJ databases">
        <authorList>
            <person name="Sun Q."/>
            <person name="Inoue M."/>
        </authorList>
    </citation>
    <scope>NUCLEOTIDE SEQUENCE [LARGE SCALE GENOMIC DNA]</scope>
    <source>
        <strain evidence="10 11">KCTC 22478</strain>
    </source>
</reference>
<gene>
    <name evidence="10" type="ORF">GWK15_25415</name>
    <name evidence="9" type="ORF">GXW75_24810</name>
</gene>
<dbReference type="GO" id="GO:0016887">
    <property type="term" value="F:ATP hydrolysis activity"/>
    <property type="evidence" value="ECO:0007669"/>
    <property type="project" value="InterPro"/>
</dbReference>
<evidence type="ECO:0000256" key="2">
    <source>
        <dbReference type="ARBA" id="ARBA00005417"/>
    </source>
</evidence>
<evidence type="ECO:0000313" key="12">
    <source>
        <dbReference type="Proteomes" id="UP001138708"/>
    </source>
</evidence>
<sequence length="572" mass="62219">MNAAPTATVSAGPILDISELSVALPSWADRPQAVKQVSLQIGAGETLCVVGESGSGKSVMARAILRLLPEPQVRIVDGRVLLEGEDLAHADDKRMRAVRGGKIAMIFQEPMVALNPLMTIGRQIDEILEAHTDWGKAERRRRVVATFEDVRLPDPARIFGAYPHELSGGQRQRVMIAMSLVLEPRLIIADEPTTALDVTTEAQILSLLKELQQRHGTALLFITHNFGVVAEIADRVAVMRRGEVVEHGDAEEVLTRPRHPYTRALIEAVPSLVPRKGIAGTDKSAAEPILEIRRLDKIYGRRAQGASWLTRWMPGLGRGRRQAVHAVNQIDLDVKRGSAVAVVGESGSGKSTLARCLIGLEQADAGSVKIAGNEIVGLSRSAWRPLRSRVQMVFQDPFASLNPRTSVGDIIARGAILQGEAPDAAMSQARELLTLVGLEPKAAERYPHEFSGGQRQRIGIARALAVKPDILIADEPVSALDVSVQKQVLDLLDSLRRRFGLTMLFITHDLRVAAHVCEEIVVLKSGRIVEHGKTAEIFADPRHEYTRALLSSVPGRDWQLRLVGSSAGPGTD</sequence>
<evidence type="ECO:0000256" key="6">
    <source>
        <dbReference type="ARBA" id="ARBA00022840"/>
    </source>
</evidence>
<name>A0A9X9WQ90_9PROT</name>
<dbReference type="Pfam" id="PF08352">
    <property type="entry name" value="oligo_HPY"/>
    <property type="match status" value="2"/>
</dbReference>
<evidence type="ECO:0000256" key="3">
    <source>
        <dbReference type="ARBA" id="ARBA00022448"/>
    </source>
</evidence>
<keyword evidence="4" id="KW-1003">Cell membrane</keyword>
<evidence type="ECO:0000256" key="4">
    <source>
        <dbReference type="ARBA" id="ARBA00022475"/>
    </source>
</evidence>
<dbReference type="InterPro" id="IPR017871">
    <property type="entry name" value="ABC_transporter-like_CS"/>
</dbReference>
<dbReference type="PANTHER" id="PTHR43297:SF2">
    <property type="entry name" value="DIPEPTIDE TRANSPORT ATP-BINDING PROTEIN DPPD"/>
    <property type="match status" value="1"/>
</dbReference>
<dbReference type="FunFam" id="3.40.50.300:FF:000016">
    <property type="entry name" value="Oligopeptide ABC transporter ATP-binding component"/>
    <property type="match status" value="1"/>
</dbReference>
<dbReference type="GO" id="GO:0005886">
    <property type="term" value="C:plasma membrane"/>
    <property type="evidence" value="ECO:0007669"/>
    <property type="project" value="UniProtKB-SubCell"/>
</dbReference>
<keyword evidence="11" id="KW-1185">Reference proteome</keyword>
<dbReference type="SMART" id="SM00382">
    <property type="entry name" value="AAA"/>
    <property type="match status" value="2"/>
</dbReference>
<evidence type="ECO:0000256" key="7">
    <source>
        <dbReference type="ARBA" id="ARBA00023136"/>
    </source>
</evidence>
<feature type="domain" description="ABC transporter" evidence="8">
    <location>
        <begin position="293"/>
        <end position="550"/>
    </location>
</feature>
<dbReference type="SUPFAM" id="SSF52540">
    <property type="entry name" value="P-loop containing nucleoside triphosphate hydrolases"/>
    <property type="match status" value="2"/>
</dbReference>
<evidence type="ECO:0000256" key="5">
    <source>
        <dbReference type="ARBA" id="ARBA00022741"/>
    </source>
</evidence>
<dbReference type="InterPro" id="IPR003439">
    <property type="entry name" value="ABC_transporter-like_ATP-bd"/>
</dbReference>
<dbReference type="GO" id="GO:0015833">
    <property type="term" value="P:peptide transport"/>
    <property type="evidence" value="ECO:0007669"/>
    <property type="project" value="InterPro"/>
</dbReference>
<dbReference type="InterPro" id="IPR027417">
    <property type="entry name" value="P-loop_NTPase"/>
</dbReference>
<dbReference type="Pfam" id="PF00005">
    <property type="entry name" value="ABC_tran"/>
    <property type="match status" value="2"/>
</dbReference>
<comment type="similarity">
    <text evidence="2">Belongs to the ABC transporter superfamily.</text>
</comment>
<keyword evidence="6 9" id="KW-0067">ATP-binding</keyword>
<accession>A0A9X9WQ90</accession>
<dbReference type="Proteomes" id="UP000746741">
    <property type="component" value="Unassembled WGS sequence"/>
</dbReference>
<organism evidence="9 12">
    <name type="scientific">Neoroseomonas oryzicola</name>
    <dbReference type="NCBI Taxonomy" id="535904"/>
    <lineage>
        <taxon>Bacteria</taxon>
        <taxon>Pseudomonadati</taxon>
        <taxon>Pseudomonadota</taxon>
        <taxon>Alphaproteobacteria</taxon>
        <taxon>Acetobacterales</taxon>
        <taxon>Acetobacteraceae</taxon>
        <taxon>Neoroseomonas</taxon>
    </lineage>
</organism>
<evidence type="ECO:0000259" key="8">
    <source>
        <dbReference type="PROSITE" id="PS50893"/>
    </source>
</evidence>
<dbReference type="EMBL" id="JAAVUP010000030">
    <property type="protein sequence ID" value="NKE20317.1"/>
    <property type="molecule type" value="Genomic_DNA"/>
</dbReference>
<dbReference type="Gene3D" id="3.40.50.300">
    <property type="entry name" value="P-loop containing nucleotide triphosphate hydrolases"/>
    <property type="match status" value="2"/>
</dbReference>
<dbReference type="PANTHER" id="PTHR43297">
    <property type="entry name" value="OLIGOPEPTIDE TRANSPORT ATP-BINDING PROTEIN APPD"/>
    <property type="match status" value="1"/>
</dbReference>
<dbReference type="Proteomes" id="UP001138708">
    <property type="component" value="Unassembled WGS sequence"/>
</dbReference>
<reference evidence="9" key="3">
    <citation type="journal article" date="2021" name="Syst. Appl. Microbiol.">
        <title>Roseomonas hellenica sp. nov., isolated from roots of wild-growing Alkanna tinctoria.</title>
        <authorList>
            <person name="Rat A."/>
            <person name="Naranjo H.D."/>
            <person name="Lebbe L."/>
            <person name="Cnockaert M."/>
            <person name="Krigas N."/>
            <person name="Grigoriadou K."/>
            <person name="Maloupa E."/>
            <person name="Willems A."/>
        </authorList>
    </citation>
    <scope>NUCLEOTIDE SEQUENCE</scope>
    <source>
        <strain evidence="9">LMG 31161</strain>
    </source>
</reference>
<evidence type="ECO:0000313" key="11">
    <source>
        <dbReference type="Proteomes" id="UP000746741"/>
    </source>
</evidence>